<feature type="transmembrane region" description="Helical" evidence="6">
    <location>
        <begin position="138"/>
        <end position="155"/>
    </location>
</feature>
<evidence type="ECO:0000256" key="2">
    <source>
        <dbReference type="ARBA" id="ARBA00022692"/>
    </source>
</evidence>
<dbReference type="GO" id="GO:0005886">
    <property type="term" value="C:plasma membrane"/>
    <property type="evidence" value="ECO:0007669"/>
    <property type="project" value="TreeGrafter"/>
</dbReference>
<keyword evidence="3" id="KW-0133">Cell shape</keyword>
<feature type="transmembrane region" description="Helical" evidence="6">
    <location>
        <begin position="71"/>
        <end position="90"/>
    </location>
</feature>
<proteinExistence type="predicted"/>
<dbReference type="GO" id="GO:0051301">
    <property type="term" value="P:cell division"/>
    <property type="evidence" value="ECO:0007669"/>
    <property type="project" value="InterPro"/>
</dbReference>
<name>A0A2H0N1X0_9BACT</name>
<keyword evidence="4 6" id="KW-1133">Transmembrane helix</keyword>
<feature type="transmembrane region" description="Helical" evidence="6">
    <location>
        <begin position="182"/>
        <end position="202"/>
    </location>
</feature>
<evidence type="ECO:0000256" key="1">
    <source>
        <dbReference type="ARBA" id="ARBA00004141"/>
    </source>
</evidence>
<dbReference type="Pfam" id="PF01098">
    <property type="entry name" value="FTSW_RODA_SPOVE"/>
    <property type="match status" value="1"/>
</dbReference>
<dbReference type="GO" id="GO:0008360">
    <property type="term" value="P:regulation of cell shape"/>
    <property type="evidence" value="ECO:0007669"/>
    <property type="project" value="UniProtKB-KW"/>
</dbReference>
<dbReference type="AlphaFoldDB" id="A0A2H0N1X0"/>
<feature type="transmembrane region" description="Helical" evidence="6">
    <location>
        <begin position="261"/>
        <end position="287"/>
    </location>
</feature>
<feature type="transmembrane region" description="Helical" evidence="6">
    <location>
        <begin position="161"/>
        <end position="177"/>
    </location>
</feature>
<dbReference type="GO" id="GO:0015648">
    <property type="term" value="F:lipid-linked peptidoglycan transporter activity"/>
    <property type="evidence" value="ECO:0007669"/>
    <property type="project" value="TreeGrafter"/>
</dbReference>
<evidence type="ECO:0000256" key="5">
    <source>
        <dbReference type="ARBA" id="ARBA00023136"/>
    </source>
</evidence>
<evidence type="ECO:0000313" key="8">
    <source>
        <dbReference type="Proteomes" id="UP000231139"/>
    </source>
</evidence>
<accession>A0A2H0N1X0</accession>
<dbReference type="InterPro" id="IPR001182">
    <property type="entry name" value="FtsW/RodA"/>
</dbReference>
<feature type="transmembrane region" description="Helical" evidence="6">
    <location>
        <begin position="299"/>
        <end position="318"/>
    </location>
</feature>
<protein>
    <submittedName>
        <fullName evidence="7">Rod shape-determining protein RodA</fullName>
    </submittedName>
</protein>
<comment type="caution">
    <text evidence="7">The sequence shown here is derived from an EMBL/GenBank/DDBJ whole genome shotgun (WGS) entry which is preliminary data.</text>
</comment>
<sequence>MLLHLKRLDWILIVSALLLVSIGLLSLYSSSLGREDFSNFKKQIFFFLVGFFLMLLVSFFDWRIFSENSSLILVLYFLCLALLIGLFFFAPEIRGVKSWYKLGRFSFDPIEPTKIVLILLLAKYFSKRHVEMYKIRHILLSGLYILAPIILIFLHPDFGSVILLLFIWIGILLISGIKIRHFLILSLVFLLLFSLTWTYFLIDYQKERVSAFLFPQIDPLGQAWSQTQAKIAIGSGGILGQGIAGGSQTQYGFLPEPQTDFIFAAIAEEFGLCAVGILLFLFVLFFWRILKIALKSESNFPRLFVGGFAILIFSQIFINIGMNLGLLPVIGISLPLVSYGGSNLIFTFLGLGILQNIKASK</sequence>
<dbReference type="InterPro" id="IPR011923">
    <property type="entry name" value="RodA/MrdB"/>
</dbReference>
<feature type="transmembrane region" description="Helical" evidence="6">
    <location>
        <begin position="330"/>
        <end position="354"/>
    </location>
</feature>
<dbReference type="GO" id="GO:0032153">
    <property type="term" value="C:cell division site"/>
    <property type="evidence" value="ECO:0007669"/>
    <property type="project" value="TreeGrafter"/>
</dbReference>
<keyword evidence="2 6" id="KW-0812">Transmembrane</keyword>
<dbReference type="NCBIfam" id="TIGR02210">
    <property type="entry name" value="rodA_shape"/>
    <property type="match status" value="1"/>
</dbReference>
<comment type="subcellular location">
    <subcellularLocation>
        <location evidence="1">Membrane</location>
        <topology evidence="1">Multi-pass membrane protein</topology>
    </subcellularLocation>
</comment>
<dbReference type="Proteomes" id="UP000231139">
    <property type="component" value="Unassembled WGS sequence"/>
</dbReference>
<dbReference type="PANTHER" id="PTHR30474">
    <property type="entry name" value="CELL CYCLE PROTEIN"/>
    <property type="match status" value="1"/>
</dbReference>
<feature type="transmembrane region" description="Helical" evidence="6">
    <location>
        <begin position="44"/>
        <end position="64"/>
    </location>
</feature>
<evidence type="ECO:0000313" key="7">
    <source>
        <dbReference type="EMBL" id="PIR02871.1"/>
    </source>
</evidence>
<evidence type="ECO:0000256" key="4">
    <source>
        <dbReference type="ARBA" id="ARBA00022989"/>
    </source>
</evidence>
<dbReference type="PANTHER" id="PTHR30474:SF1">
    <property type="entry name" value="PEPTIDOGLYCAN GLYCOSYLTRANSFERASE MRDB"/>
    <property type="match status" value="1"/>
</dbReference>
<dbReference type="EMBL" id="PCWK01000001">
    <property type="protein sequence ID" value="PIR02871.1"/>
    <property type="molecule type" value="Genomic_DNA"/>
</dbReference>
<gene>
    <name evidence="7" type="ORF">COV62_00005</name>
</gene>
<organism evidence="7 8">
    <name type="scientific">Candidatus Nealsonbacteria bacterium CG11_big_fil_rev_8_21_14_0_20_35_11</name>
    <dbReference type="NCBI Taxonomy" id="1974713"/>
    <lineage>
        <taxon>Bacteria</taxon>
        <taxon>Candidatus Nealsoniibacteriota</taxon>
    </lineage>
</organism>
<feature type="transmembrane region" description="Helical" evidence="6">
    <location>
        <begin position="12"/>
        <end position="32"/>
    </location>
</feature>
<evidence type="ECO:0000256" key="6">
    <source>
        <dbReference type="SAM" id="Phobius"/>
    </source>
</evidence>
<evidence type="ECO:0000256" key="3">
    <source>
        <dbReference type="ARBA" id="ARBA00022960"/>
    </source>
</evidence>
<keyword evidence="5 6" id="KW-0472">Membrane</keyword>
<reference evidence="7 8" key="1">
    <citation type="submission" date="2017-09" db="EMBL/GenBank/DDBJ databases">
        <title>Depth-based differentiation of microbial function through sediment-hosted aquifers and enrichment of novel symbionts in the deep terrestrial subsurface.</title>
        <authorList>
            <person name="Probst A.J."/>
            <person name="Ladd B."/>
            <person name="Jarett J.K."/>
            <person name="Geller-Mcgrath D.E."/>
            <person name="Sieber C.M."/>
            <person name="Emerson J.B."/>
            <person name="Anantharaman K."/>
            <person name="Thomas B.C."/>
            <person name="Malmstrom R."/>
            <person name="Stieglmeier M."/>
            <person name="Klingl A."/>
            <person name="Woyke T."/>
            <person name="Ryan C.M."/>
            <person name="Banfield J.F."/>
        </authorList>
    </citation>
    <scope>NUCLEOTIDE SEQUENCE [LARGE SCALE GENOMIC DNA]</scope>
    <source>
        <strain evidence="7">CG11_big_fil_rev_8_21_14_0_20_35_11</strain>
    </source>
</reference>